<evidence type="ECO:0008006" key="3">
    <source>
        <dbReference type="Google" id="ProtNLM"/>
    </source>
</evidence>
<evidence type="ECO:0000313" key="2">
    <source>
        <dbReference type="Proteomes" id="UP000288805"/>
    </source>
</evidence>
<dbReference type="SUPFAM" id="SSF56219">
    <property type="entry name" value="DNase I-like"/>
    <property type="match status" value="1"/>
</dbReference>
<evidence type="ECO:0000313" key="1">
    <source>
        <dbReference type="EMBL" id="RVW78998.1"/>
    </source>
</evidence>
<name>A0A438H3D3_VITVI</name>
<dbReference type="PANTHER" id="PTHR33116">
    <property type="entry name" value="REVERSE TRANSCRIPTASE ZINC-BINDING DOMAIN-CONTAINING PROTEIN-RELATED-RELATED"/>
    <property type="match status" value="1"/>
</dbReference>
<dbReference type="Proteomes" id="UP000288805">
    <property type="component" value="Unassembled WGS sequence"/>
</dbReference>
<dbReference type="AlphaFoldDB" id="A0A438H3D3"/>
<dbReference type="InterPro" id="IPR036691">
    <property type="entry name" value="Endo/exonu/phosph_ase_sf"/>
</dbReference>
<dbReference type="PANTHER" id="PTHR33116:SF78">
    <property type="entry name" value="OS12G0587133 PROTEIN"/>
    <property type="match status" value="1"/>
</dbReference>
<comment type="caution">
    <text evidence="1">The sequence shown here is derived from an EMBL/GenBank/DDBJ whole genome shotgun (WGS) entry which is preliminary data.</text>
</comment>
<reference evidence="1 2" key="1">
    <citation type="journal article" date="2018" name="PLoS Genet.">
        <title>Population sequencing reveals clonal diversity and ancestral inbreeding in the grapevine cultivar Chardonnay.</title>
        <authorList>
            <person name="Roach M.J."/>
            <person name="Johnson D.L."/>
            <person name="Bohlmann J."/>
            <person name="van Vuuren H.J."/>
            <person name="Jones S.J."/>
            <person name="Pretorius I.S."/>
            <person name="Schmidt S.A."/>
            <person name="Borneman A.R."/>
        </authorList>
    </citation>
    <scope>NUCLEOTIDE SEQUENCE [LARGE SCALE GENOMIC DNA]</scope>
    <source>
        <strain evidence="2">cv. Chardonnay</strain>
        <tissue evidence="1">Leaf</tissue>
    </source>
</reference>
<protein>
    <recommendedName>
        <fullName evidence="3">Reverse transcriptase domain-containing protein</fullName>
    </recommendedName>
</protein>
<gene>
    <name evidence="1" type="ORF">CK203_040178</name>
</gene>
<accession>A0A438H3D3</accession>
<dbReference type="EMBL" id="QGNW01000287">
    <property type="protein sequence ID" value="RVW78998.1"/>
    <property type="molecule type" value="Genomic_DNA"/>
</dbReference>
<proteinExistence type="predicted"/>
<organism evidence="1 2">
    <name type="scientific">Vitis vinifera</name>
    <name type="common">Grape</name>
    <dbReference type="NCBI Taxonomy" id="29760"/>
    <lineage>
        <taxon>Eukaryota</taxon>
        <taxon>Viridiplantae</taxon>
        <taxon>Streptophyta</taxon>
        <taxon>Embryophyta</taxon>
        <taxon>Tracheophyta</taxon>
        <taxon>Spermatophyta</taxon>
        <taxon>Magnoliopsida</taxon>
        <taxon>eudicotyledons</taxon>
        <taxon>Gunneridae</taxon>
        <taxon>Pentapetalae</taxon>
        <taxon>rosids</taxon>
        <taxon>Vitales</taxon>
        <taxon>Vitaceae</taxon>
        <taxon>Viteae</taxon>
        <taxon>Vitis</taxon>
    </lineage>
</organism>
<sequence length="379" mass="43589">MVSSSKFDRELKRLESSINCGGGALRRGGRDKAGWEIILGNDMEGHREDLQANKGLWKEPWCVGGDFNVVRFIAGHSRGSRMTAPMRRFFGIINELELRDLPMRRLSSSWVFWDTKEREGPLFLAEEEAKKTAREGFHKWALMEEDSWRQKSRELWLKEGDKNTMFFHKMANAHRRRNHLAKIKKVGGAFFGGRGVCALLELNGNKAPSPDSFPMAFWFMKSFYTSFLVLIPKKKRAKDLKDFRSINLGRQILYAVLIANEAVDSMLKDKDCGLLCKLHIKKAYDHVNWDFLLPVIDQVNNLCWLLIWFEAISGLKINLEKSEMIAISLVDNLMRLASEIGCKVGKLPLSYLGLPLRASYKLKAVWDDIEKQLHKKLPL</sequence>